<evidence type="ECO:0000313" key="2">
    <source>
        <dbReference type="EMBL" id="GBE80282.1"/>
    </source>
</evidence>
<sequence length="51" mass="5274">MRAHAGNTEQRPASPLLSNAAVSVPSNPADSAQRSAVLIRVTQPHAGNAQQ</sequence>
<feature type="compositionally biased region" description="Polar residues" evidence="1">
    <location>
        <begin position="7"/>
        <end position="33"/>
    </location>
</feature>
<name>A0A401GDM9_9APHY</name>
<evidence type="ECO:0000313" key="3">
    <source>
        <dbReference type="Proteomes" id="UP000287166"/>
    </source>
</evidence>
<evidence type="ECO:0000256" key="1">
    <source>
        <dbReference type="SAM" id="MobiDB-lite"/>
    </source>
</evidence>
<keyword evidence="3" id="KW-1185">Reference proteome</keyword>
<dbReference type="InParanoid" id="A0A401GDM9"/>
<organism evidence="2 3">
    <name type="scientific">Sparassis crispa</name>
    <dbReference type="NCBI Taxonomy" id="139825"/>
    <lineage>
        <taxon>Eukaryota</taxon>
        <taxon>Fungi</taxon>
        <taxon>Dikarya</taxon>
        <taxon>Basidiomycota</taxon>
        <taxon>Agaricomycotina</taxon>
        <taxon>Agaricomycetes</taxon>
        <taxon>Polyporales</taxon>
        <taxon>Sparassidaceae</taxon>
        <taxon>Sparassis</taxon>
    </lineage>
</organism>
<reference evidence="2 3" key="1">
    <citation type="journal article" date="2018" name="Sci. Rep.">
        <title>Genome sequence of the cauliflower mushroom Sparassis crispa (Hanabiratake) and its association with beneficial usage.</title>
        <authorList>
            <person name="Kiyama R."/>
            <person name="Furutani Y."/>
            <person name="Kawaguchi K."/>
            <person name="Nakanishi T."/>
        </authorList>
    </citation>
    <scope>NUCLEOTIDE SEQUENCE [LARGE SCALE GENOMIC DNA]</scope>
</reference>
<dbReference type="RefSeq" id="XP_027611195.1">
    <property type="nucleotide sequence ID" value="XM_027755394.1"/>
</dbReference>
<proteinExistence type="predicted"/>
<dbReference type="Proteomes" id="UP000287166">
    <property type="component" value="Unassembled WGS sequence"/>
</dbReference>
<protein>
    <submittedName>
        <fullName evidence="2">Uncharacterized protein</fullName>
    </submittedName>
</protein>
<dbReference type="GeneID" id="38777199"/>
<dbReference type="AlphaFoldDB" id="A0A401GDM9"/>
<gene>
    <name evidence="2" type="ORF">SCP_0215010</name>
</gene>
<feature type="region of interest" description="Disordered" evidence="1">
    <location>
        <begin position="1"/>
        <end position="33"/>
    </location>
</feature>
<comment type="caution">
    <text evidence="2">The sequence shown here is derived from an EMBL/GenBank/DDBJ whole genome shotgun (WGS) entry which is preliminary data.</text>
</comment>
<dbReference type="EMBL" id="BFAD01000002">
    <property type="protein sequence ID" value="GBE80282.1"/>
    <property type="molecule type" value="Genomic_DNA"/>
</dbReference>
<accession>A0A401GDM9</accession>